<keyword evidence="1" id="KW-1133">Transmembrane helix</keyword>
<accession>A0A931CH37</accession>
<reference evidence="2 3" key="1">
    <citation type="submission" date="2020-11" db="EMBL/GenBank/DDBJ databases">
        <title>Arthrobacter antarcticus sp. nov., isolated from Antarctic Soil.</title>
        <authorList>
            <person name="Li J."/>
        </authorList>
    </citation>
    <scope>NUCLEOTIDE SEQUENCE [LARGE SCALE GENOMIC DNA]</scope>
    <source>
        <strain evidence="2 3">Z1-20</strain>
    </source>
</reference>
<keyword evidence="1" id="KW-0472">Membrane</keyword>
<dbReference type="EMBL" id="JADNYM010000002">
    <property type="protein sequence ID" value="MBG0738243.1"/>
    <property type="molecule type" value="Genomic_DNA"/>
</dbReference>
<evidence type="ECO:0008006" key="4">
    <source>
        <dbReference type="Google" id="ProtNLM"/>
    </source>
</evidence>
<evidence type="ECO:0000313" key="2">
    <source>
        <dbReference type="EMBL" id="MBG0738243.1"/>
    </source>
</evidence>
<keyword evidence="3" id="KW-1185">Reference proteome</keyword>
<gene>
    <name evidence="2" type="ORF">IV500_02175</name>
</gene>
<comment type="caution">
    <text evidence="2">The sequence shown here is derived from an EMBL/GenBank/DDBJ whole genome shotgun (WGS) entry which is preliminary data.</text>
</comment>
<dbReference type="AlphaFoldDB" id="A0A931CH37"/>
<feature type="transmembrane region" description="Helical" evidence="1">
    <location>
        <begin position="67"/>
        <end position="88"/>
    </location>
</feature>
<evidence type="ECO:0000256" key="1">
    <source>
        <dbReference type="SAM" id="Phobius"/>
    </source>
</evidence>
<feature type="transmembrane region" description="Helical" evidence="1">
    <location>
        <begin position="12"/>
        <end position="33"/>
    </location>
</feature>
<dbReference type="Proteomes" id="UP000655366">
    <property type="component" value="Unassembled WGS sequence"/>
</dbReference>
<dbReference type="RefSeq" id="WP_196395173.1">
    <property type="nucleotide sequence ID" value="NZ_JADNYM010000002.1"/>
</dbReference>
<protein>
    <recommendedName>
        <fullName evidence="4">Alkaline shock response membrane anchor protein AmaP</fullName>
    </recommendedName>
</protein>
<organism evidence="2 3">
    <name type="scientific">Arthrobacter terrae</name>
    <dbReference type="NCBI Taxonomy" id="2935737"/>
    <lineage>
        <taxon>Bacteria</taxon>
        <taxon>Bacillati</taxon>
        <taxon>Actinomycetota</taxon>
        <taxon>Actinomycetes</taxon>
        <taxon>Micrococcales</taxon>
        <taxon>Micrococcaceae</taxon>
        <taxon>Arthrobacter</taxon>
    </lineage>
</organism>
<sequence length="206" mass="21873">MNGTPRALNRLLLGLLGLIFLGAGALLIALASIPVVGRWWQDWAKPATEQLSSLAAGTILPGRSNSWIWIVVSLVLVALIIAMVAWIANQGKGRSNILADEYGDADDDGAAGRVVISGAVAEQALKTALAERTDLLAATVSTYEVRGRPALRVHVFPRQGVSPHKVAAEVSTLVRALDLVAGRQLPVLLSIGSGTRTRFTRVDRVE</sequence>
<evidence type="ECO:0000313" key="3">
    <source>
        <dbReference type="Proteomes" id="UP000655366"/>
    </source>
</evidence>
<keyword evidence="1" id="KW-0812">Transmembrane</keyword>
<proteinExistence type="predicted"/>
<name>A0A931CH37_9MICC</name>